<accession>A0A2N1UP48</accession>
<dbReference type="GO" id="GO:0005737">
    <property type="term" value="C:cytoplasm"/>
    <property type="evidence" value="ECO:0007669"/>
    <property type="project" value="TreeGrafter"/>
</dbReference>
<dbReference type="Proteomes" id="UP000233414">
    <property type="component" value="Unassembled WGS sequence"/>
</dbReference>
<evidence type="ECO:0000256" key="1">
    <source>
        <dbReference type="ARBA" id="ARBA00001911"/>
    </source>
</evidence>
<evidence type="ECO:0000256" key="2">
    <source>
        <dbReference type="ARBA" id="ARBA00004447"/>
    </source>
</evidence>
<comment type="caution">
    <text evidence="16">The sequence shown here is derived from an EMBL/GenBank/DDBJ whole genome shotgun (WGS) entry which is preliminary data.</text>
</comment>
<evidence type="ECO:0000256" key="13">
    <source>
        <dbReference type="ARBA" id="ARBA00023239"/>
    </source>
</evidence>
<keyword evidence="11" id="KW-0333">Golgi apparatus</keyword>
<comment type="similarity">
    <text evidence="4">Belongs to the NAD(P)-dependent epimerase/dehydratase family. UDP-glucuronic acid decarboxylase subfamily.</text>
</comment>
<dbReference type="GO" id="GO:0048040">
    <property type="term" value="F:UDP-glucuronate decarboxylase activity"/>
    <property type="evidence" value="ECO:0007669"/>
    <property type="project" value="UniProtKB-EC"/>
</dbReference>
<organism evidence="16 17">
    <name type="scientific">Candidatus Kuenenbacteria bacterium HGW-Kuenenbacteria-1</name>
    <dbReference type="NCBI Taxonomy" id="2013812"/>
    <lineage>
        <taxon>Bacteria</taxon>
        <taxon>Candidatus Kueneniibacteriota</taxon>
    </lineage>
</organism>
<dbReference type="Pfam" id="PF16363">
    <property type="entry name" value="GDP_Man_Dehyd"/>
    <property type="match status" value="1"/>
</dbReference>
<evidence type="ECO:0000256" key="12">
    <source>
        <dbReference type="ARBA" id="ARBA00023136"/>
    </source>
</evidence>
<gene>
    <name evidence="16" type="ORF">CVV26_00185</name>
</gene>
<reference evidence="16 17" key="1">
    <citation type="journal article" date="2017" name="ISME J.">
        <title>Potential for microbial H2 and metal transformations associated with novel bacteria and archaea in deep terrestrial subsurface sediments.</title>
        <authorList>
            <person name="Hernsdorf A.W."/>
            <person name="Amano Y."/>
            <person name="Miyakawa K."/>
            <person name="Ise K."/>
            <person name="Suzuki Y."/>
            <person name="Anantharaman K."/>
            <person name="Probst A."/>
            <person name="Burstein D."/>
            <person name="Thomas B.C."/>
            <person name="Banfield J.F."/>
        </authorList>
    </citation>
    <scope>NUCLEOTIDE SEQUENCE [LARGE SCALE GENOMIC DNA]</scope>
    <source>
        <strain evidence="16">HGW-Kuenenbacteria-1</strain>
    </source>
</reference>
<dbReference type="EC" id="4.1.1.35" evidence="5"/>
<dbReference type="UniPathway" id="UPA00796">
    <property type="reaction ID" value="UER00771"/>
</dbReference>
<dbReference type="InterPro" id="IPR036291">
    <property type="entry name" value="NAD(P)-bd_dom_sf"/>
</dbReference>
<keyword evidence="7" id="KW-0210">Decarboxylase</keyword>
<evidence type="ECO:0000256" key="10">
    <source>
        <dbReference type="ARBA" id="ARBA00023027"/>
    </source>
</evidence>
<dbReference type="PANTHER" id="PTHR43078">
    <property type="entry name" value="UDP-GLUCURONIC ACID DECARBOXYLASE-RELATED"/>
    <property type="match status" value="1"/>
</dbReference>
<dbReference type="GO" id="GO:0042732">
    <property type="term" value="P:D-xylose metabolic process"/>
    <property type="evidence" value="ECO:0007669"/>
    <property type="project" value="InterPro"/>
</dbReference>
<dbReference type="AlphaFoldDB" id="A0A2N1UP48"/>
<keyword evidence="6" id="KW-0812">Transmembrane</keyword>
<comment type="subcellular location">
    <subcellularLocation>
        <location evidence="2">Golgi apparatus</location>
        <location evidence="2">Golgi stack membrane</location>
        <topology evidence="2">Single-pass type II membrane protein</topology>
    </subcellularLocation>
</comment>
<dbReference type="PANTHER" id="PTHR43078:SF6">
    <property type="entry name" value="UDP-GLUCURONIC ACID DECARBOXYLASE 1"/>
    <property type="match status" value="1"/>
</dbReference>
<dbReference type="SUPFAM" id="SSF51735">
    <property type="entry name" value="NAD(P)-binding Rossmann-fold domains"/>
    <property type="match status" value="1"/>
</dbReference>
<keyword evidence="10" id="KW-0520">NAD</keyword>
<evidence type="ECO:0000256" key="9">
    <source>
        <dbReference type="ARBA" id="ARBA00022989"/>
    </source>
</evidence>
<comment type="pathway">
    <text evidence="3">Nucleotide-sugar biosynthesis; UDP-alpha-D-xylose biosynthesis; UDP-alpha-D-xylose from UDP-alpha-D-glucuronate: step 1/1.</text>
</comment>
<dbReference type="GO" id="GO:0033320">
    <property type="term" value="P:UDP-D-xylose biosynthetic process"/>
    <property type="evidence" value="ECO:0007669"/>
    <property type="project" value="UniProtKB-UniPathway"/>
</dbReference>
<evidence type="ECO:0000256" key="5">
    <source>
        <dbReference type="ARBA" id="ARBA00012290"/>
    </source>
</evidence>
<evidence type="ECO:0000256" key="8">
    <source>
        <dbReference type="ARBA" id="ARBA00022968"/>
    </source>
</evidence>
<proteinExistence type="inferred from homology"/>
<dbReference type="GO" id="GO:0070403">
    <property type="term" value="F:NAD+ binding"/>
    <property type="evidence" value="ECO:0007669"/>
    <property type="project" value="InterPro"/>
</dbReference>
<dbReference type="Pfam" id="PF01370">
    <property type="entry name" value="Epimerase"/>
    <property type="match status" value="1"/>
</dbReference>
<evidence type="ECO:0000256" key="7">
    <source>
        <dbReference type="ARBA" id="ARBA00022793"/>
    </source>
</evidence>
<evidence type="ECO:0000259" key="14">
    <source>
        <dbReference type="Pfam" id="PF01370"/>
    </source>
</evidence>
<evidence type="ECO:0000256" key="6">
    <source>
        <dbReference type="ARBA" id="ARBA00022692"/>
    </source>
</evidence>
<dbReference type="Gene3D" id="3.40.50.720">
    <property type="entry name" value="NAD(P)-binding Rossmann-like Domain"/>
    <property type="match status" value="2"/>
</dbReference>
<name>A0A2N1UP48_9BACT</name>
<keyword evidence="8" id="KW-0735">Signal-anchor</keyword>
<keyword evidence="12" id="KW-0472">Membrane</keyword>
<sequence length="368" mass="42236">MFSQTKEIFKKNILVTGGAGFIGSHLCEELLRLENVNIICLDNFLTGLELNIDHLLQFPNFEFIKHDIIEPINLELFLNLKKFKIKLGGIQEIYHLACPASPKEYHNHSIETLLVNSLGVKNILDLAIKYKAKLLHCSDAAIYGSSPSDFTHHFKEEEKGHVNPVGLQSCYNEGKRFSEAMVANYRRKFCFMPNEEKIKISPEIFEQITQKENLQEIIPWAKIVRIFNTYGPRMKLDDGRIIPDLIKQAISNEPMMIIQRKEEVTSFCYIEDIITGLIKIMDSKIEGPINLGDPNIWTIEEIAELIIKISGSSSKIIYKERPDYMSRIGIPNIDKAKKLLEWFPVISLTDGLIKTIEIMRASRILKPF</sequence>
<dbReference type="InterPro" id="IPR001509">
    <property type="entry name" value="Epimerase_deHydtase"/>
</dbReference>
<evidence type="ECO:0000256" key="4">
    <source>
        <dbReference type="ARBA" id="ARBA00007505"/>
    </source>
</evidence>
<dbReference type="InterPro" id="IPR044516">
    <property type="entry name" value="UXS-like"/>
</dbReference>
<evidence type="ECO:0000313" key="17">
    <source>
        <dbReference type="Proteomes" id="UP000233414"/>
    </source>
</evidence>
<dbReference type="InterPro" id="IPR016040">
    <property type="entry name" value="NAD(P)-bd_dom"/>
</dbReference>
<dbReference type="Gene3D" id="3.90.25.10">
    <property type="entry name" value="UDP-galactose 4-epimerase, domain 1"/>
    <property type="match status" value="1"/>
</dbReference>
<evidence type="ECO:0000256" key="11">
    <source>
        <dbReference type="ARBA" id="ARBA00023034"/>
    </source>
</evidence>
<keyword evidence="9" id="KW-1133">Transmembrane helix</keyword>
<keyword evidence="13" id="KW-0456">Lyase</keyword>
<dbReference type="EMBL" id="PGYQ01000001">
    <property type="protein sequence ID" value="PKL72674.1"/>
    <property type="molecule type" value="Genomic_DNA"/>
</dbReference>
<feature type="domain" description="NAD-dependent epimerase/dehydratase" evidence="14">
    <location>
        <begin position="221"/>
        <end position="291"/>
    </location>
</feature>
<feature type="domain" description="NAD(P)-binding" evidence="15">
    <location>
        <begin position="14"/>
        <end position="189"/>
    </location>
</feature>
<evidence type="ECO:0000259" key="15">
    <source>
        <dbReference type="Pfam" id="PF16363"/>
    </source>
</evidence>
<evidence type="ECO:0000313" key="16">
    <source>
        <dbReference type="EMBL" id="PKL72674.1"/>
    </source>
</evidence>
<evidence type="ECO:0000256" key="3">
    <source>
        <dbReference type="ARBA" id="ARBA00005100"/>
    </source>
</evidence>
<protein>
    <recommendedName>
        <fullName evidence="5">UDP-glucuronate decarboxylase</fullName>
        <ecNumber evidence="5">4.1.1.35</ecNumber>
    </recommendedName>
</protein>
<comment type="cofactor">
    <cofactor evidence="1">
        <name>NAD(+)</name>
        <dbReference type="ChEBI" id="CHEBI:57540"/>
    </cofactor>
</comment>